<keyword evidence="1 2" id="KW-0175">Coiled coil</keyword>
<reference evidence="5 6" key="1">
    <citation type="submission" date="2022-04" db="UniProtKB">
        <authorList>
            <consortium name="RefSeq"/>
        </authorList>
    </citation>
    <scope>IDENTIFICATION</scope>
    <source>
        <strain evidence="4 5">J_2021</strain>
        <tissue evidence="5 6">Erythrocytes</tissue>
    </source>
</reference>
<dbReference type="GO" id="GO:0015629">
    <property type="term" value="C:actin cytoskeleton"/>
    <property type="evidence" value="ECO:0000318"/>
    <property type="project" value="GO_Central"/>
</dbReference>
<organism evidence="6">
    <name type="scientific">Xenopus laevis</name>
    <name type="common">African clawed frog</name>
    <dbReference type="NCBI Taxonomy" id="8355"/>
    <lineage>
        <taxon>Eukaryota</taxon>
        <taxon>Metazoa</taxon>
        <taxon>Chordata</taxon>
        <taxon>Craniata</taxon>
        <taxon>Vertebrata</taxon>
        <taxon>Euteleostomi</taxon>
        <taxon>Amphibia</taxon>
        <taxon>Batrachia</taxon>
        <taxon>Anura</taxon>
        <taxon>Pipoidea</taxon>
        <taxon>Pipidae</taxon>
        <taxon>Xenopodinae</taxon>
        <taxon>Xenopus</taxon>
        <taxon>Xenopus</taxon>
    </lineage>
</organism>
<evidence type="ECO:0000313" key="7">
    <source>
        <dbReference type="RefSeq" id="XP_041439103.1"/>
    </source>
</evidence>
<protein>
    <submittedName>
        <fullName evidence="5 6">Leucine zipper protein 1 S homeolog isoform X1</fullName>
    </submittedName>
</protein>
<evidence type="ECO:0000256" key="3">
    <source>
        <dbReference type="SAM" id="MobiDB-lite"/>
    </source>
</evidence>
<feature type="compositionally biased region" description="Polar residues" evidence="3">
    <location>
        <begin position="602"/>
        <end position="617"/>
    </location>
</feature>
<feature type="compositionally biased region" description="Polar residues" evidence="3">
    <location>
        <begin position="1024"/>
        <end position="1034"/>
    </location>
</feature>
<evidence type="ECO:0000313" key="8">
    <source>
        <dbReference type="RefSeq" id="XP_041439104.1"/>
    </source>
</evidence>
<evidence type="ECO:0000313" key="6">
    <source>
        <dbReference type="RefSeq" id="XP_018103809.1"/>
    </source>
</evidence>
<evidence type="ECO:0000313" key="9">
    <source>
        <dbReference type="Xenbase" id="XB-GENE-988641"/>
    </source>
</evidence>
<evidence type="ECO:0000313" key="4">
    <source>
        <dbReference type="Proteomes" id="UP000186698"/>
    </source>
</evidence>
<feature type="region of interest" description="Disordered" evidence="3">
    <location>
        <begin position="533"/>
        <end position="562"/>
    </location>
</feature>
<evidence type="ECO:0000256" key="1">
    <source>
        <dbReference type="ARBA" id="ARBA00023054"/>
    </source>
</evidence>
<evidence type="ECO:0000313" key="5">
    <source>
        <dbReference type="RefSeq" id="XP_018103806.1"/>
    </source>
</evidence>
<dbReference type="Xenbase" id="XB-GENE-988641">
    <property type="gene designation" value="luzp1.S"/>
</dbReference>
<dbReference type="STRING" id="8355.A0A1L8H7V8"/>
<feature type="compositionally biased region" description="Basic and acidic residues" evidence="3">
    <location>
        <begin position="1035"/>
        <end position="1044"/>
    </location>
</feature>
<dbReference type="Bgee" id="446515">
    <property type="expression patterns" value="Expressed in egg cell and 19 other cell types or tissues"/>
</dbReference>
<feature type="compositionally biased region" description="Basic and acidic residues" evidence="3">
    <location>
        <begin position="580"/>
        <end position="592"/>
    </location>
</feature>
<feature type="coiled-coil region" evidence="2">
    <location>
        <begin position="274"/>
        <end position="339"/>
    </location>
</feature>
<feature type="compositionally biased region" description="Basic and acidic residues" evidence="3">
    <location>
        <begin position="653"/>
        <end position="672"/>
    </location>
</feature>
<feature type="region of interest" description="Disordered" evidence="3">
    <location>
        <begin position="576"/>
        <end position="727"/>
    </location>
</feature>
<dbReference type="PANTHER" id="PTHR23166">
    <property type="entry name" value="FILAMIN/GPBP-INTERACTING PROTEIN"/>
    <property type="match status" value="1"/>
</dbReference>
<gene>
    <name evidence="5 6 7 8 9" type="primary">luzp1.S</name>
    <name evidence="5 6 7 8" type="synonym">luzp1</name>
</gene>
<dbReference type="PaxDb" id="8355-A0A1L8H7V8"/>
<feature type="region of interest" description="Disordered" evidence="3">
    <location>
        <begin position="468"/>
        <end position="489"/>
    </location>
</feature>
<dbReference type="PANTHER" id="PTHR23166:SF7">
    <property type="entry name" value="LEUCINE ZIPPER PROTEIN 1"/>
    <property type="match status" value="1"/>
</dbReference>
<dbReference type="CTD" id="446515"/>
<feature type="compositionally biased region" description="Basic and acidic residues" evidence="3">
    <location>
        <begin position="713"/>
        <end position="727"/>
    </location>
</feature>
<dbReference type="RefSeq" id="XP_041439103.1">
    <property type="nucleotide sequence ID" value="XM_041583169.1"/>
</dbReference>
<dbReference type="AGR" id="Xenbase:XB-GENE-988641"/>
<dbReference type="OrthoDB" id="9946011at2759"/>
<dbReference type="Proteomes" id="UP000186698">
    <property type="component" value="Chromosome 2S"/>
</dbReference>
<dbReference type="RefSeq" id="XP_018103809.1">
    <property type="nucleotide sequence ID" value="XM_018248320.2"/>
</dbReference>
<evidence type="ECO:0000256" key="2">
    <source>
        <dbReference type="SAM" id="Coils"/>
    </source>
</evidence>
<dbReference type="GeneID" id="446515"/>
<keyword evidence="4" id="KW-1185">Reference proteome</keyword>
<feature type="compositionally biased region" description="Polar residues" evidence="3">
    <location>
        <begin position="477"/>
        <end position="489"/>
    </location>
</feature>
<feature type="compositionally biased region" description="Polar residues" evidence="3">
    <location>
        <begin position="700"/>
        <end position="712"/>
    </location>
</feature>
<dbReference type="RefSeq" id="XP_041439104.1">
    <property type="nucleotide sequence ID" value="XM_041583170.1"/>
</dbReference>
<dbReference type="InterPro" id="IPR050719">
    <property type="entry name" value="Cortactin-Actin_Reg"/>
</dbReference>
<feature type="compositionally biased region" description="Basic and acidic residues" evidence="3">
    <location>
        <begin position="684"/>
        <end position="696"/>
    </location>
</feature>
<feature type="compositionally biased region" description="Polar residues" evidence="3">
    <location>
        <begin position="627"/>
        <end position="637"/>
    </location>
</feature>
<accession>A0A1L8H7V8</accession>
<dbReference type="AlphaFoldDB" id="A0A1L8H7V8"/>
<dbReference type="RefSeq" id="XP_018103806.1">
    <property type="nucleotide sequence ID" value="XM_018248317.2"/>
</dbReference>
<dbReference type="GO" id="GO:0005813">
    <property type="term" value="C:centrosome"/>
    <property type="evidence" value="ECO:0000318"/>
    <property type="project" value="GO_Central"/>
</dbReference>
<name>A0A1L8H7V8_XENLA</name>
<sequence length="1044" mass="119689">MEHTSRHLRFKLQSLNRRLDDLEEATRNLQKAEDEVLELQDKIVQVEGSNSSMLADVDALRKRVVKIEGKDEEVKKAEDLCRLVREKLENEENVTRELRSEIEILQKKMTELEKLEEAFSKSKNDCTQLCLGLNEEKNMSKKLTSELETLRARIKELESSESKLDKAEEFLTSEIEKIRSLAVGFATEKKYFLEKEKQNEKLILELKQQLELKGKKKIGDQTRNESNVLEQSSDQFVEHKIKIEDNLISKLSQGVGFDYVKSMNQTTSENERNKQQEDNKIKDLCQEIEKLKSQIKQFEGVEEELKQLREKNGKLKEIFISERNKARHLDDELQALKRQGQHNEVENGVISSDEISLHSKLKNERANKSKGVTPELPVSKYTQRDLSPKQLRKERHRDLDVDIYSKRHLSSTNSKRPLKPALSDMTISHSRKSEDRLSSNVSAAKEIGALHEIKKAKDQPSVLSRYPPAAQEHNQKTWKTSTGNKDLSTKQFGEDYSIKFVPVVDNTRKESASEEDEDLNETPGAKLNANLHEEMQSDENSSSALHSEPVTSGLEATSPDKYTAKMVEIQTKTALNSDTNEIKETISQDRPSRYSRLKSRMDSTTNSSDTAQSTKQLPSKDEKDLLGNQNLNSTRVSYNRERQRPLSSLKPQIPEKPHISESTENKEWDKRNVTSRIQNRRPSNPKEKTPLLEHRISQYGMDSQHQQDSFSEISRRTSSDNSENMDKPSRIEIRARSYSPREALQSTVIIKPVIVEKDRKESMGEYRARSSGEHGTSQENTTTNKVTSSITFFPTESPSSRSNTDEIIKQRHTSTSNIRLSANDQPLSNNISIPYVFDMLKLVDTKDDLNHKENSKAFDSGNLKEQMKNNNNSVGLESVLLNSQEIEGNHLDNKSVKGRCSYGRNVFGSTEELDILSNHKDVSMDTKHRRRSAFEDERPGKLRAREIYSKNRNSFENSCTVNDIVPKRSFSAMENTARRHPVNESGFSSGPASWNRLSTESEYSYSSRRKANNHEKLSKVDASGNKSRQHQTSMVEERIRRLEQ</sequence>
<proteinExistence type="predicted"/>
<dbReference type="GO" id="GO:1903119">
    <property type="term" value="P:protein localization to actin cytoskeleton"/>
    <property type="evidence" value="ECO:0000318"/>
    <property type="project" value="GO_Central"/>
</dbReference>
<dbReference type="GO" id="GO:0021503">
    <property type="term" value="P:neural fold bending"/>
    <property type="evidence" value="ECO:0007669"/>
    <property type="project" value="TreeGrafter"/>
</dbReference>
<feature type="region of interest" description="Disordered" evidence="3">
    <location>
        <begin position="1005"/>
        <end position="1044"/>
    </location>
</feature>
<feature type="coiled-coil region" evidence="2">
    <location>
        <begin position="5"/>
        <end position="167"/>
    </location>
</feature>